<organism evidence="1">
    <name type="scientific">viral metagenome</name>
    <dbReference type="NCBI Taxonomy" id="1070528"/>
    <lineage>
        <taxon>unclassified sequences</taxon>
        <taxon>metagenomes</taxon>
        <taxon>organismal metagenomes</taxon>
    </lineage>
</organism>
<sequence>MQNNIPVDKDKDKCIAVMDKPQPKIIIQSILLFGSNMNKPPEELQK</sequence>
<proteinExistence type="predicted"/>
<accession>A0A6C0DL93</accession>
<name>A0A6C0DL93_9ZZZZ</name>
<protein>
    <submittedName>
        <fullName evidence="1">Uncharacterized protein</fullName>
    </submittedName>
</protein>
<reference evidence="1" key="1">
    <citation type="journal article" date="2020" name="Nature">
        <title>Giant virus diversity and host interactions through global metagenomics.</title>
        <authorList>
            <person name="Schulz F."/>
            <person name="Roux S."/>
            <person name="Paez-Espino D."/>
            <person name="Jungbluth S."/>
            <person name="Walsh D.A."/>
            <person name="Denef V.J."/>
            <person name="McMahon K.D."/>
            <person name="Konstantinidis K.T."/>
            <person name="Eloe-Fadrosh E.A."/>
            <person name="Kyrpides N.C."/>
            <person name="Woyke T."/>
        </authorList>
    </citation>
    <scope>NUCLEOTIDE SEQUENCE</scope>
    <source>
        <strain evidence="1">GVMAG-M-3300023174-30</strain>
    </source>
</reference>
<dbReference type="AlphaFoldDB" id="A0A6C0DL93"/>
<evidence type="ECO:0000313" key="1">
    <source>
        <dbReference type="EMBL" id="QHT17728.1"/>
    </source>
</evidence>
<dbReference type="EMBL" id="MN739643">
    <property type="protein sequence ID" value="QHT17728.1"/>
    <property type="molecule type" value="Genomic_DNA"/>
</dbReference>